<protein>
    <submittedName>
        <fullName evidence="1">Uncharacterized protein</fullName>
    </submittedName>
</protein>
<evidence type="ECO:0000313" key="1">
    <source>
        <dbReference type="EMBL" id="SPT99135.1"/>
    </source>
</evidence>
<dbReference type="Proteomes" id="UP000251431">
    <property type="component" value="Unassembled WGS sequence"/>
</dbReference>
<evidence type="ECO:0000313" key="2">
    <source>
        <dbReference type="Proteomes" id="UP000251431"/>
    </source>
</evidence>
<accession>A0A2X0XJ64</accession>
<dbReference type="RefSeq" id="WP_112117238.1">
    <property type="nucleotide sequence ID" value="NZ_UAQE01000001.1"/>
</dbReference>
<name>A0A2X0XJ64_9BACI</name>
<reference evidence="1 2" key="1">
    <citation type="submission" date="2018-06" db="EMBL/GenBank/DDBJ databases">
        <authorList>
            <consortium name="Pathogen Informatics"/>
            <person name="Doyle S."/>
        </authorList>
    </citation>
    <scope>NUCLEOTIDE SEQUENCE [LARGE SCALE GENOMIC DNA]</scope>
    <source>
        <strain evidence="1 2">NCTC7582</strain>
    </source>
</reference>
<proteinExistence type="predicted"/>
<dbReference type="AlphaFoldDB" id="A0A2X0XJ64"/>
<organism evidence="1 2">
    <name type="scientific">Lysinibacillus capsici</name>
    <dbReference type="NCBI Taxonomy" id="2115968"/>
    <lineage>
        <taxon>Bacteria</taxon>
        <taxon>Bacillati</taxon>
        <taxon>Bacillota</taxon>
        <taxon>Bacilli</taxon>
        <taxon>Bacillales</taxon>
        <taxon>Bacillaceae</taxon>
        <taxon>Lysinibacillus</taxon>
    </lineage>
</organism>
<gene>
    <name evidence="1" type="ORF">NCTC7582_02099</name>
</gene>
<dbReference type="EMBL" id="UAQE01000001">
    <property type="protein sequence ID" value="SPT99135.1"/>
    <property type="molecule type" value="Genomic_DNA"/>
</dbReference>
<sequence>MHSQEFTQKLDSSLGLQMIVAGMARLAEDEGYTPHQVFELMTAAKQNTFHALAQIHREAKKS</sequence>